<dbReference type="GO" id="GO:0061630">
    <property type="term" value="F:ubiquitin protein ligase activity"/>
    <property type="evidence" value="ECO:0007669"/>
    <property type="project" value="TreeGrafter"/>
</dbReference>
<dbReference type="AlphaFoldDB" id="A0AAV7JKT4"/>
<dbReference type="Proteomes" id="UP001165289">
    <property type="component" value="Unassembled WGS sequence"/>
</dbReference>
<accession>A0AAV7JKT4</accession>
<protein>
    <submittedName>
        <fullName evidence="3">Uncharacterized protein</fullName>
    </submittedName>
</protein>
<keyword evidence="2" id="KW-0175">Coiled coil</keyword>
<reference evidence="3 4" key="1">
    <citation type="journal article" date="2023" name="BMC Biol.">
        <title>The compact genome of the sponge Oopsacas minuta (Hexactinellida) is lacking key metazoan core genes.</title>
        <authorList>
            <person name="Santini S."/>
            <person name="Schenkelaars Q."/>
            <person name="Jourda C."/>
            <person name="Duchesne M."/>
            <person name="Belahbib H."/>
            <person name="Rocher C."/>
            <person name="Selva M."/>
            <person name="Riesgo A."/>
            <person name="Vervoort M."/>
            <person name="Leys S.P."/>
            <person name="Kodjabachian L."/>
            <person name="Le Bivic A."/>
            <person name="Borchiellini C."/>
            <person name="Claverie J.M."/>
            <person name="Renard E."/>
        </authorList>
    </citation>
    <scope>NUCLEOTIDE SEQUENCE [LARGE SCALE GENOMIC DNA]</scope>
    <source>
        <strain evidence="3">SPO-2</strain>
    </source>
</reference>
<dbReference type="InterPro" id="IPR050952">
    <property type="entry name" value="TRIM-NHL_E3_ligases"/>
</dbReference>
<sequence length="511" mass="57210">MANCNNIPGKFSHGSRTDSTVGRICSYNKRVPLRGRSKSVCEPGLTLREILTDAEGKINELKGQQQAITNEIINAKSEQKSLLLAVELEYQSIQKLIDQKQAQLTYSLNNSFDSYIEEAICLSVSIENQMSDLECSIENTKAPPKTSGMNALEVEDEMVSIRSELEDSVSGTSNFSQELSKVKSKRPRIAYQSRDSSFRELIDNIGWVEQELESFSVRNVIDSPNNPDKPKEVVSFSPLAVATDTGGTIYVLDDGKEGGILHVIVGNTWTELIHLFKDTRVKKQPYDICVTKDTIYVSYPEADIIAAIWKKHDEQTRLITHNTLSDIKPGLKSPHGLATLDIDNIVIADTGNNRVIVINKLHQITKVLSGSPLAPLHRPVSVGACGDDLIAVLHSDACTVHVYQMSGELKWRISGFEVRMEDDEMQPWTPARISLHRTGEFKEPELFITASYAGEQCVLRYNLQKMWLSKMGKTGKTFGQFRDLKGIEFCPEKQSILACDYGNKRIQIFNY</sequence>
<evidence type="ECO:0000313" key="3">
    <source>
        <dbReference type="EMBL" id="KAI6649076.1"/>
    </source>
</evidence>
<feature type="coiled-coil region" evidence="2">
    <location>
        <begin position="51"/>
        <end position="103"/>
    </location>
</feature>
<dbReference type="Gene3D" id="2.120.10.30">
    <property type="entry name" value="TolB, C-terminal domain"/>
    <property type="match status" value="1"/>
</dbReference>
<dbReference type="GO" id="GO:0000209">
    <property type="term" value="P:protein polyubiquitination"/>
    <property type="evidence" value="ECO:0007669"/>
    <property type="project" value="TreeGrafter"/>
</dbReference>
<comment type="caution">
    <text evidence="3">The sequence shown here is derived from an EMBL/GenBank/DDBJ whole genome shotgun (WGS) entry which is preliminary data.</text>
</comment>
<dbReference type="PANTHER" id="PTHR24104:SF47">
    <property type="entry name" value="E3 UBIQUITIN-PROTEIN LIGASE NHLRC1"/>
    <property type="match status" value="1"/>
</dbReference>
<evidence type="ECO:0000256" key="1">
    <source>
        <dbReference type="ARBA" id="ARBA00022737"/>
    </source>
</evidence>
<gene>
    <name evidence="3" type="ORF">LOD99_6797</name>
</gene>
<dbReference type="InterPro" id="IPR001258">
    <property type="entry name" value="NHL_repeat"/>
</dbReference>
<dbReference type="EMBL" id="JAKMXF010000322">
    <property type="protein sequence ID" value="KAI6649076.1"/>
    <property type="molecule type" value="Genomic_DNA"/>
</dbReference>
<keyword evidence="1" id="KW-0677">Repeat</keyword>
<dbReference type="SUPFAM" id="SSF101898">
    <property type="entry name" value="NHL repeat"/>
    <property type="match status" value="1"/>
</dbReference>
<dbReference type="InterPro" id="IPR011042">
    <property type="entry name" value="6-blade_b-propeller_TolB-like"/>
</dbReference>
<proteinExistence type="predicted"/>
<name>A0AAV7JKT4_9METZ</name>
<dbReference type="GO" id="GO:0043161">
    <property type="term" value="P:proteasome-mediated ubiquitin-dependent protein catabolic process"/>
    <property type="evidence" value="ECO:0007669"/>
    <property type="project" value="TreeGrafter"/>
</dbReference>
<evidence type="ECO:0000256" key="2">
    <source>
        <dbReference type="SAM" id="Coils"/>
    </source>
</evidence>
<keyword evidence="4" id="KW-1185">Reference proteome</keyword>
<dbReference type="Pfam" id="PF01436">
    <property type="entry name" value="NHL"/>
    <property type="match status" value="1"/>
</dbReference>
<evidence type="ECO:0000313" key="4">
    <source>
        <dbReference type="Proteomes" id="UP001165289"/>
    </source>
</evidence>
<dbReference type="PANTHER" id="PTHR24104">
    <property type="entry name" value="E3 UBIQUITIN-PROTEIN LIGASE NHLRC1-RELATED"/>
    <property type="match status" value="1"/>
</dbReference>
<organism evidence="3 4">
    <name type="scientific">Oopsacas minuta</name>
    <dbReference type="NCBI Taxonomy" id="111878"/>
    <lineage>
        <taxon>Eukaryota</taxon>
        <taxon>Metazoa</taxon>
        <taxon>Porifera</taxon>
        <taxon>Hexactinellida</taxon>
        <taxon>Hexasterophora</taxon>
        <taxon>Lyssacinosida</taxon>
        <taxon>Leucopsacidae</taxon>
        <taxon>Oopsacas</taxon>
    </lineage>
</organism>